<dbReference type="Proteomes" id="UP001153365">
    <property type="component" value="Unassembled WGS sequence"/>
</dbReference>
<gene>
    <name evidence="1" type="ORF">PPACK8108_LOCUS4055</name>
</gene>
<organism evidence="1 2">
    <name type="scientific">Phakopsora pachyrhizi</name>
    <name type="common">Asian soybean rust disease fungus</name>
    <dbReference type="NCBI Taxonomy" id="170000"/>
    <lineage>
        <taxon>Eukaryota</taxon>
        <taxon>Fungi</taxon>
        <taxon>Dikarya</taxon>
        <taxon>Basidiomycota</taxon>
        <taxon>Pucciniomycotina</taxon>
        <taxon>Pucciniomycetes</taxon>
        <taxon>Pucciniales</taxon>
        <taxon>Phakopsoraceae</taxon>
        <taxon>Phakopsora</taxon>
    </lineage>
</organism>
<reference evidence="1" key="1">
    <citation type="submission" date="2022-06" db="EMBL/GenBank/DDBJ databases">
        <authorList>
            <consortium name="SYNGENTA / RWTH Aachen University"/>
        </authorList>
    </citation>
    <scope>NUCLEOTIDE SEQUENCE</scope>
</reference>
<accession>A0AAV0APV3</accession>
<name>A0AAV0APV3_PHAPC</name>
<dbReference type="AlphaFoldDB" id="A0AAV0APV3"/>
<comment type="caution">
    <text evidence="1">The sequence shown here is derived from an EMBL/GenBank/DDBJ whole genome shotgun (WGS) entry which is preliminary data.</text>
</comment>
<dbReference type="EMBL" id="CALTRL010000733">
    <property type="protein sequence ID" value="CAH7669433.1"/>
    <property type="molecule type" value="Genomic_DNA"/>
</dbReference>
<protein>
    <submittedName>
        <fullName evidence="1">Expressed protein</fullName>
    </submittedName>
</protein>
<keyword evidence="2" id="KW-1185">Reference proteome</keyword>
<proteinExistence type="predicted"/>
<sequence>MENLIQSEGKPGKFDFLINDLLISSSNDNQALDSTTKATFIIQSTILGAPDETCSESIGSEVEIRKDESFLLLVDLEDRPRLKISDTTSIAVRRALEVKSLEPATKILLGSIVVIHKSLKRTVYCWQKRVGDYGLSREIKGSVDQIGWKIGMIFENSEAISAEVIERLLEKYETLRQFLKTEEVQVTQENKSDWHEKIYFFNIMKIMEEVSNTLEDVIYKLEWLSKLLKNYQNWQMENIDEVLIEHLIDSKDQMGLLKILQYFMELFRRNSKGLSLWRYLLEEDRFEKILMAVWVRYWIHIFRSSKKCLDKLSTLKSLI</sequence>
<evidence type="ECO:0000313" key="1">
    <source>
        <dbReference type="EMBL" id="CAH7669433.1"/>
    </source>
</evidence>
<evidence type="ECO:0000313" key="2">
    <source>
        <dbReference type="Proteomes" id="UP001153365"/>
    </source>
</evidence>